<evidence type="ECO:0000313" key="2">
    <source>
        <dbReference type="EMBL" id="MDL2058835.1"/>
    </source>
</evidence>
<reference evidence="2" key="1">
    <citation type="submission" date="2023-03" db="EMBL/GenBank/DDBJ databases">
        <title>Mesosutterella sp. nov. isolated from porcine feces.</title>
        <authorList>
            <person name="Yu S."/>
        </authorList>
    </citation>
    <scope>NUCLEOTIDE SEQUENCE</scope>
    <source>
        <strain evidence="2">AGMB02718</strain>
    </source>
</reference>
<dbReference type="InterPro" id="IPR055247">
    <property type="entry name" value="InsJ-like_HTH"/>
</dbReference>
<proteinExistence type="predicted"/>
<dbReference type="Pfam" id="PF13518">
    <property type="entry name" value="HTH_28"/>
    <property type="match status" value="1"/>
</dbReference>
<name>A0ABT7IKE3_9BURK</name>
<comment type="caution">
    <text evidence="2">The sequence shown here is derived from an EMBL/GenBank/DDBJ whole genome shotgun (WGS) entry which is preliminary data.</text>
</comment>
<dbReference type="InterPro" id="IPR009057">
    <property type="entry name" value="Homeodomain-like_sf"/>
</dbReference>
<accession>A0ABT7IKE3</accession>
<dbReference type="RefSeq" id="WP_243377587.1">
    <property type="nucleotide sequence ID" value="NZ_JAKZJU020000001.1"/>
</dbReference>
<evidence type="ECO:0000313" key="3">
    <source>
        <dbReference type="Proteomes" id="UP001165481"/>
    </source>
</evidence>
<keyword evidence="3" id="KW-1185">Reference proteome</keyword>
<gene>
    <name evidence="2" type="ORF">MUN46_002585</name>
</gene>
<dbReference type="Proteomes" id="UP001165481">
    <property type="component" value="Unassembled WGS sequence"/>
</dbReference>
<feature type="domain" description="Insertion element IS150 protein InsJ-like helix-turn-helix" evidence="1">
    <location>
        <begin position="7"/>
        <end position="48"/>
    </location>
</feature>
<dbReference type="EMBL" id="JAKZJU020000001">
    <property type="protein sequence ID" value="MDL2058835.1"/>
    <property type="molecule type" value="Genomic_DNA"/>
</dbReference>
<evidence type="ECO:0000259" key="1">
    <source>
        <dbReference type="Pfam" id="PF13518"/>
    </source>
</evidence>
<protein>
    <submittedName>
        <fullName evidence="2">Transposase</fullName>
    </submittedName>
</protein>
<organism evidence="2 3">
    <name type="scientific">Mesosutterella faecium</name>
    <dbReference type="NCBI Taxonomy" id="2925194"/>
    <lineage>
        <taxon>Bacteria</taxon>
        <taxon>Pseudomonadati</taxon>
        <taxon>Pseudomonadota</taxon>
        <taxon>Betaproteobacteria</taxon>
        <taxon>Burkholderiales</taxon>
        <taxon>Sutterellaceae</taxon>
        <taxon>Mesosutterella</taxon>
    </lineage>
</organism>
<sequence>MAFTREEKLKAIRLYLKTHSLGETIRQLGYPSKGALHYWLQEYKQTGTVHGGTKPRYSPQQREAAVQYLFKSRMSIKKSVKAVAYPLSNVRWITPPIGLCCQPFIAIVGLK</sequence>
<dbReference type="SUPFAM" id="SSF46689">
    <property type="entry name" value="Homeodomain-like"/>
    <property type="match status" value="1"/>
</dbReference>